<dbReference type="SUPFAM" id="SSF51445">
    <property type="entry name" value="(Trans)glycosidases"/>
    <property type="match status" value="1"/>
</dbReference>
<dbReference type="EMBL" id="PVTX01000008">
    <property type="protein sequence ID" value="PRZ05038.1"/>
    <property type="molecule type" value="Genomic_DNA"/>
</dbReference>
<dbReference type="Pfam" id="PF00128">
    <property type="entry name" value="Alpha-amylase"/>
    <property type="match status" value="1"/>
</dbReference>
<protein>
    <submittedName>
        <fullName evidence="5">Alpha-glucosidase</fullName>
    </submittedName>
</protein>
<evidence type="ECO:0000256" key="3">
    <source>
        <dbReference type="SAM" id="MobiDB-lite"/>
    </source>
</evidence>
<comment type="caution">
    <text evidence="5">The sequence shown here is derived from an EMBL/GenBank/DDBJ whole genome shotgun (WGS) entry which is preliminary data.</text>
</comment>
<dbReference type="Proteomes" id="UP000239895">
    <property type="component" value="Unassembled WGS sequence"/>
</dbReference>
<gene>
    <name evidence="5" type="ORF">BCL65_10817</name>
</gene>
<keyword evidence="1" id="KW-0378">Hydrolase</keyword>
<evidence type="ECO:0000313" key="6">
    <source>
        <dbReference type="Proteomes" id="UP000239895"/>
    </source>
</evidence>
<feature type="domain" description="Glycosyl hydrolase family 13 catalytic" evidence="4">
    <location>
        <begin position="134"/>
        <end position="538"/>
    </location>
</feature>
<dbReference type="InterPro" id="IPR017853">
    <property type="entry name" value="GH"/>
</dbReference>
<dbReference type="Gene3D" id="3.20.20.80">
    <property type="entry name" value="Glycosidases"/>
    <property type="match status" value="1"/>
</dbReference>
<dbReference type="SUPFAM" id="SSF81296">
    <property type="entry name" value="E set domains"/>
    <property type="match status" value="1"/>
</dbReference>
<accession>A0ABX5EBT4</accession>
<sequence>MTHASHLLDLPHHDGSALHVPEGTPAVGDTVPVRLRVPQASGVRDVWLRSVRDGEPRLTPARHDGGTAGEDYYVADVVVHNPVTPYRFLLDAPGGYRWLDGRGVHDRDVPDAGSFRLTTHAPAPAWLADGPVYQIFPDRFARSGEASSRPVPDWAVPAAWDDEPAGDGVLAGTQLYGGDLDGIVAHLDHLADLGVGTVYLTPVFPGRSNHRYDASTFDRVDPLLGGDAAYARLARAVHARGMRLMGDITTNHTGEGHEWFARALADPSAPEHEMYVWAPPGGPDVATAPDGTGYAAWLGFGSLPKLDWSAPETWRRMVTGDGAPITRYLREPFGLDGWRVDVANMTGRWGSADRAHAVARELRAAVVGARPDGALVAEHFHDATADLQGDGWHANMNYTGFTRPAWSWLAVDGSPAGAHGLPVGAVRRPGHAMVATMREFDSAVPWTVTARQWNLLGSHDTPRLRTVVGSAEAAEVAATLLFTYPGTPVVFAGDEVGATGDNGEHARTTMAWDQGARGGGPRWDTATLDVYRRLSAVRRGSSALRGGGMRWAVVADDAVVFLRESTTERVLVVLARGPWEGAVLPHHLLAPGASPERLYGGLGLRVTTDGIVVPGDGPGVAVHRLA</sequence>
<feature type="region of interest" description="Disordered" evidence="3">
    <location>
        <begin position="1"/>
        <end position="25"/>
    </location>
</feature>
<evidence type="ECO:0000259" key="4">
    <source>
        <dbReference type="SMART" id="SM00642"/>
    </source>
</evidence>
<dbReference type="CDD" id="cd02857">
    <property type="entry name" value="E_set_CDase_PDE_N"/>
    <property type="match status" value="1"/>
</dbReference>
<evidence type="ECO:0000313" key="5">
    <source>
        <dbReference type="EMBL" id="PRZ05038.1"/>
    </source>
</evidence>
<evidence type="ECO:0000256" key="1">
    <source>
        <dbReference type="ARBA" id="ARBA00022801"/>
    </source>
</evidence>
<name>A0ABX5EBT4_9MICO</name>
<dbReference type="CDD" id="cd11338">
    <property type="entry name" value="AmyAc_CMD"/>
    <property type="match status" value="1"/>
</dbReference>
<keyword evidence="6" id="KW-1185">Reference proteome</keyword>
<dbReference type="InterPro" id="IPR004185">
    <property type="entry name" value="Glyco_hydro_13_lg-like_dom"/>
</dbReference>
<dbReference type="InterPro" id="IPR014756">
    <property type="entry name" value="Ig_E-set"/>
</dbReference>
<dbReference type="PANTHER" id="PTHR10357:SF210">
    <property type="entry name" value="MALTODEXTRIN GLUCOSIDASE"/>
    <property type="match status" value="1"/>
</dbReference>
<dbReference type="InterPro" id="IPR006047">
    <property type="entry name" value="GH13_cat_dom"/>
</dbReference>
<reference evidence="5 6" key="1">
    <citation type="submission" date="2018-03" db="EMBL/GenBank/DDBJ databases">
        <title>Comparative analysis of microorganisms from saline springs in Andes Mountain Range, Colombia.</title>
        <authorList>
            <person name="Rubin E."/>
        </authorList>
    </citation>
    <scope>NUCLEOTIDE SEQUENCE [LARGE SCALE GENOMIC DNA]</scope>
    <source>
        <strain evidence="5 6">CG 23</strain>
    </source>
</reference>
<keyword evidence="2" id="KW-0326">Glycosidase</keyword>
<evidence type="ECO:0000256" key="2">
    <source>
        <dbReference type="ARBA" id="ARBA00023295"/>
    </source>
</evidence>
<dbReference type="PANTHER" id="PTHR10357">
    <property type="entry name" value="ALPHA-AMYLASE FAMILY MEMBER"/>
    <property type="match status" value="1"/>
</dbReference>
<organism evidence="5 6">
    <name type="scientific">Isoptericola halotolerans</name>
    <dbReference type="NCBI Taxonomy" id="300560"/>
    <lineage>
        <taxon>Bacteria</taxon>
        <taxon>Bacillati</taxon>
        <taxon>Actinomycetota</taxon>
        <taxon>Actinomycetes</taxon>
        <taxon>Micrococcales</taxon>
        <taxon>Promicromonosporaceae</taxon>
        <taxon>Isoptericola</taxon>
    </lineage>
</organism>
<proteinExistence type="predicted"/>
<dbReference type="SMART" id="SM00642">
    <property type="entry name" value="Aamy"/>
    <property type="match status" value="1"/>
</dbReference>
<dbReference type="RefSeq" id="WP_106268358.1">
    <property type="nucleotide sequence ID" value="NZ_PVTX01000008.1"/>
</dbReference>